<comment type="caution">
    <text evidence="1">The sequence shown here is derived from an EMBL/GenBank/DDBJ whole genome shotgun (WGS) entry which is preliminary data.</text>
</comment>
<evidence type="ECO:0000313" key="2">
    <source>
        <dbReference type="Proteomes" id="UP001276659"/>
    </source>
</evidence>
<evidence type="ECO:0000313" key="1">
    <source>
        <dbReference type="EMBL" id="KAK3167694.1"/>
    </source>
</evidence>
<dbReference type="Proteomes" id="UP001276659">
    <property type="component" value="Unassembled WGS sequence"/>
</dbReference>
<dbReference type="EMBL" id="JASNWA010000011">
    <property type="protein sequence ID" value="KAK3167694.1"/>
    <property type="molecule type" value="Genomic_DNA"/>
</dbReference>
<dbReference type="AlphaFoldDB" id="A0AAE0DFM1"/>
<protein>
    <submittedName>
        <fullName evidence="1">Uncharacterized protein</fullName>
    </submittedName>
</protein>
<sequence>MKFKENFTINTIDDRTWEKGVPASEWHTSDFTLYKANAEVFSGEEAWTKGISGTYTPFKSHLHEPSFLACWDTKSDGKQWDMVSHSAFHFEYVKDSKAKHDGVLLKSAKIFADSGPVLMLMLKRGQLNPADLGL</sequence>
<organism evidence="1 2">
    <name type="scientific">Lepraria neglecta</name>
    <dbReference type="NCBI Taxonomy" id="209136"/>
    <lineage>
        <taxon>Eukaryota</taxon>
        <taxon>Fungi</taxon>
        <taxon>Dikarya</taxon>
        <taxon>Ascomycota</taxon>
        <taxon>Pezizomycotina</taxon>
        <taxon>Lecanoromycetes</taxon>
        <taxon>OSLEUM clade</taxon>
        <taxon>Lecanoromycetidae</taxon>
        <taxon>Lecanorales</taxon>
        <taxon>Lecanorineae</taxon>
        <taxon>Stereocaulaceae</taxon>
        <taxon>Lepraria</taxon>
    </lineage>
</organism>
<proteinExistence type="predicted"/>
<reference evidence="1" key="1">
    <citation type="submission" date="2022-11" db="EMBL/GenBank/DDBJ databases">
        <title>Chromosomal genome sequence assembly and mating type (MAT) locus characterization of the leprose asexual lichenized fungus Lepraria neglecta (Nyl.) Erichsen.</title>
        <authorList>
            <person name="Allen J.L."/>
            <person name="Pfeffer B."/>
        </authorList>
    </citation>
    <scope>NUCLEOTIDE SEQUENCE</scope>
    <source>
        <strain evidence="1">Allen 5258</strain>
    </source>
</reference>
<gene>
    <name evidence="1" type="ORF">OEA41_010821</name>
</gene>
<keyword evidence="2" id="KW-1185">Reference proteome</keyword>
<accession>A0AAE0DFM1</accession>
<name>A0AAE0DFM1_9LECA</name>